<dbReference type="InterPro" id="IPR008271">
    <property type="entry name" value="Ser/Thr_kinase_AS"/>
</dbReference>
<accession>A0A0G4G122</accession>
<keyword evidence="6" id="KW-0677">Repeat</keyword>
<keyword evidence="4" id="KW-0808">Transferase</keyword>
<dbReference type="Gene3D" id="1.10.238.10">
    <property type="entry name" value="EF-hand"/>
    <property type="match status" value="1"/>
</dbReference>
<dbReference type="InterPro" id="IPR011009">
    <property type="entry name" value="Kinase-like_dom_sf"/>
</dbReference>
<dbReference type="SMART" id="SM00220">
    <property type="entry name" value="S_TKc"/>
    <property type="match status" value="1"/>
</dbReference>
<dbReference type="SMART" id="SM00054">
    <property type="entry name" value="EFh"/>
    <property type="match status" value="5"/>
</dbReference>
<dbReference type="SUPFAM" id="SSF56112">
    <property type="entry name" value="Protein kinase-like (PK-like)"/>
    <property type="match status" value="1"/>
</dbReference>
<comment type="cofactor">
    <cofactor evidence="1">
        <name>Mg(2+)</name>
        <dbReference type="ChEBI" id="CHEBI:18420"/>
    </cofactor>
</comment>
<dbReference type="FunFam" id="3.30.200.20:FF:000315">
    <property type="entry name" value="Calcium-dependent protein kinase 3"/>
    <property type="match status" value="1"/>
</dbReference>
<dbReference type="InParanoid" id="A0A0G4G122"/>
<evidence type="ECO:0000256" key="13">
    <source>
        <dbReference type="ARBA" id="ARBA00048679"/>
    </source>
</evidence>
<proteinExistence type="inferred from homology"/>
<name>A0A0G4G122_VITBC</name>
<evidence type="ECO:0000256" key="14">
    <source>
        <dbReference type="PROSITE-ProRule" id="PRU10141"/>
    </source>
</evidence>
<dbReference type="Proteomes" id="UP000041254">
    <property type="component" value="Unassembled WGS sequence"/>
</dbReference>
<keyword evidence="3" id="KW-0723">Serine/threonine-protein kinase</keyword>
<evidence type="ECO:0000256" key="3">
    <source>
        <dbReference type="ARBA" id="ARBA00022527"/>
    </source>
</evidence>
<dbReference type="AlphaFoldDB" id="A0A0G4G122"/>
<dbReference type="PANTHER" id="PTHR24349">
    <property type="entry name" value="SERINE/THREONINE-PROTEIN KINASE"/>
    <property type="match status" value="1"/>
</dbReference>
<feature type="domain" description="EF-hand" evidence="17">
    <location>
        <begin position="682"/>
        <end position="717"/>
    </location>
</feature>
<evidence type="ECO:0000256" key="1">
    <source>
        <dbReference type="ARBA" id="ARBA00001946"/>
    </source>
</evidence>
<dbReference type="EMBL" id="CDMY01000542">
    <property type="protein sequence ID" value="CEM21681.1"/>
    <property type="molecule type" value="Genomic_DNA"/>
</dbReference>
<evidence type="ECO:0000256" key="5">
    <source>
        <dbReference type="ARBA" id="ARBA00022723"/>
    </source>
</evidence>
<keyword evidence="8" id="KW-0418">Kinase</keyword>
<dbReference type="EC" id="2.7.11.1" evidence="2"/>
<dbReference type="PROSITE" id="PS00018">
    <property type="entry name" value="EF_HAND_1"/>
    <property type="match status" value="2"/>
</dbReference>
<dbReference type="Gene3D" id="1.10.510.10">
    <property type="entry name" value="Transferase(Phosphotransferase) domain 1"/>
    <property type="match status" value="1"/>
</dbReference>
<dbReference type="SUPFAM" id="SSF47473">
    <property type="entry name" value="EF-hand"/>
    <property type="match status" value="1"/>
</dbReference>
<dbReference type="CDD" id="cd05117">
    <property type="entry name" value="STKc_CAMK"/>
    <property type="match status" value="1"/>
</dbReference>
<evidence type="ECO:0000256" key="11">
    <source>
        <dbReference type="ARBA" id="ARBA00024334"/>
    </source>
</evidence>
<keyword evidence="10 14" id="KW-0067">ATP-binding</keyword>
<evidence type="ECO:0000256" key="6">
    <source>
        <dbReference type="ARBA" id="ARBA00022737"/>
    </source>
</evidence>
<dbReference type="PROSITE" id="PS00108">
    <property type="entry name" value="PROTEIN_KINASE_ST"/>
    <property type="match status" value="1"/>
</dbReference>
<evidence type="ECO:0000313" key="19">
    <source>
        <dbReference type="Proteomes" id="UP000041254"/>
    </source>
</evidence>
<evidence type="ECO:0000256" key="12">
    <source>
        <dbReference type="ARBA" id="ARBA00047899"/>
    </source>
</evidence>
<evidence type="ECO:0000313" key="18">
    <source>
        <dbReference type="EMBL" id="CEM21681.1"/>
    </source>
</evidence>
<evidence type="ECO:0000259" key="17">
    <source>
        <dbReference type="PROSITE" id="PS50222"/>
    </source>
</evidence>
<dbReference type="InterPro" id="IPR017441">
    <property type="entry name" value="Protein_kinase_ATP_BS"/>
</dbReference>
<keyword evidence="19" id="KW-1185">Reference proteome</keyword>
<dbReference type="Pfam" id="PF00069">
    <property type="entry name" value="Pkinase"/>
    <property type="match status" value="1"/>
</dbReference>
<evidence type="ECO:0000256" key="10">
    <source>
        <dbReference type="ARBA" id="ARBA00022840"/>
    </source>
</evidence>
<protein>
    <recommendedName>
        <fullName evidence="2">non-specific serine/threonine protein kinase</fullName>
        <ecNumber evidence="2">2.7.11.1</ecNumber>
    </recommendedName>
</protein>
<evidence type="ECO:0000259" key="16">
    <source>
        <dbReference type="PROSITE" id="PS50011"/>
    </source>
</evidence>
<keyword evidence="7 14" id="KW-0547">Nucleotide-binding</keyword>
<dbReference type="InterPro" id="IPR002048">
    <property type="entry name" value="EF_hand_dom"/>
</dbReference>
<dbReference type="InterPro" id="IPR050205">
    <property type="entry name" value="CDPK_Ser/Thr_kinases"/>
</dbReference>
<feature type="compositionally biased region" description="Basic residues" evidence="15">
    <location>
        <begin position="181"/>
        <end position="196"/>
    </location>
</feature>
<evidence type="ECO:0000256" key="2">
    <source>
        <dbReference type="ARBA" id="ARBA00012513"/>
    </source>
</evidence>
<dbReference type="PROSITE" id="PS00107">
    <property type="entry name" value="PROTEIN_KINASE_ATP"/>
    <property type="match status" value="1"/>
</dbReference>
<feature type="binding site" evidence="14">
    <location>
        <position position="391"/>
    </location>
    <ligand>
        <name>ATP</name>
        <dbReference type="ChEBI" id="CHEBI:30616"/>
    </ligand>
</feature>
<keyword evidence="5" id="KW-0479">Metal-binding</keyword>
<reference evidence="18 19" key="1">
    <citation type="submission" date="2014-11" db="EMBL/GenBank/DDBJ databases">
        <authorList>
            <person name="Zhu J."/>
            <person name="Qi W."/>
            <person name="Song R."/>
        </authorList>
    </citation>
    <scope>NUCLEOTIDE SEQUENCE [LARGE SCALE GENOMIC DNA]</scope>
</reference>
<feature type="domain" description="EF-hand" evidence="17">
    <location>
        <begin position="811"/>
        <end position="843"/>
    </location>
</feature>
<comment type="similarity">
    <text evidence="11">Belongs to the protein kinase superfamily. Ser/Thr protein kinase family. CDPK subfamily.</text>
</comment>
<dbReference type="InterPro" id="IPR000719">
    <property type="entry name" value="Prot_kinase_dom"/>
</dbReference>
<organism evidence="18 19">
    <name type="scientific">Vitrella brassicaformis (strain CCMP3155)</name>
    <dbReference type="NCBI Taxonomy" id="1169540"/>
    <lineage>
        <taxon>Eukaryota</taxon>
        <taxon>Sar</taxon>
        <taxon>Alveolata</taxon>
        <taxon>Colpodellida</taxon>
        <taxon>Vitrellaceae</taxon>
        <taxon>Vitrella</taxon>
    </lineage>
</organism>
<evidence type="ECO:0000256" key="15">
    <source>
        <dbReference type="SAM" id="MobiDB-lite"/>
    </source>
</evidence>
<dbReference type="InterPro" id="IPR018247">
    <property type="entry name" value="EF_Hand_1_Ca_BS"/>
</dbReference>
<evidence type="ECO:0000256" key="9">
    <source>
        <dbReference type="ARBA" id="ARBA00022837"/>
    </source>
</evidence>
<dbReference type="STRING" id="1169540.A0A0G4G122"/>
<feature type="region of interest" description="Disordered" evidence="15">
    <location>
        <begin position="177"/>
        <end position="264"/>
    </location>
</feature>
<dbReference type="PROSITE" id="PS50222">
    <property type="entry name" value="EF_HAND_2"/>
    <property type="match status" value="3"/>
</dbReference>
<dbReference type="Gene3D" id="3.30.200.20">
    <property type="entry name" value="Phosphorylase Kinase, domain 1"/>
    <property type="match status" value="1"/>
</dbReference>
<dbReference type="GO" id="GO:0004674">
    <property type="term" value="F:protein serine/threonine kinase activity"/>
    <property type="evidence" value="ECO:0007669"/>
    <property type="project" value="UniProtKB-KW"/>
</dbReference>
<feature type="domain" description="Protein kinase" evidence="16">
    <location>
        <begin position="361"/>
        <end position="631"/>
    </location>
</feature>
<sequence>MYFPPASVPPPQEYPPIQKGYPPMQMMPPYGAAAYHIPQAGIQPNAPHVAPQMYMPVSAQPYRPPTVTTTYANVPTMYQGAAPYPAHGVVTHAPHVGGVTYRVVGQAEATGPRIVNVGPVVPLGTTQAPISPAAAVEPRGMMLASQARQRLIELIRKPELLYDEAVKAFYEHATAPMAEPRRRRSSRRASRVKGYRKSTVSATVHKAGSLTLKVPEVQGGENGEDDDADETSPKSACSGPAYGEWTENGMRRQRTDPDATEATLPPLGRTVKVMRLTSVPDLARSLAQDFQISGIDEAEWENLFEKYDEGDVGQLDLETFKGFFRDLLLHIRDKHFEPQIRFRRDFFFPNDPSKQSIEATYDLQEQIGSGRFGVVIKARHRQSGVVRCVKKVPKSHTALPLESIVQELTILRKLDHPNIIRMVEAFEDATHLYLMFELFEGKELLTEILERAPKEDSPEGGGSFTETEAAQILKSILSALAHCHEKRIMHKDLKPENVMILHDPKSVEKAGGSLKIIDFGLSELFTPEQFSSVIAGTPYYMAPEMFMRRYNYKCDMWSVGVILYMLLTSYLPFNASSQAEYAEVVKTKPVPFPANLFDHISIEAKDLIGKLLQKDFHRRPSPKQALQHPWFHKFAGDKDRQASRKASMRRNRIDSALFQSFAKKPMFHRLCVNLLTPHLDYTSISRAPDVFKALDIDHDGVLSEQEISEALSELGMSEAEIPMVVDKLDMAQSGTITYSEFTAILASATLHKFKDRLPMVFTQFDRGNKGYLTEDDLIILLSSRAIEMDEQQSPTHAGHAQAASSASVPKAPEIVLRQIFKEVDTDGDGHITYQDFEHYLIHT</sequence>
<dbReference type="InterPro" id="IPR011992">
    <property type="entry name" value="EF-hand-dom_pair"/>
</dbReference>
<dbReference type="GO" id="GO:0005509">
    <property type="term" value="F:calcium ion binding"/>
    <property type="evidence" value="ECO:0007669"/>
    <property type="project" value="InterPro"/>
</dbReference>
<evidence type="ECO:0000256" key="8">
    <source>
        <dbReference type="ARBA" id="ARBA00022777"/>
    </source>
</evidence>
<dbReference type="GO" id="GO:0005524">
    <property type="term" value="F:ATP binding"/>
    <property type="evidence" value="ECO:0007669"/>
    <property type="project" value="UniProtKB-UniRule"/>
</dbReference>
<evidence type="ECO:0000256" key="4">
    <source>
        <dbReference type="ARBA" id="ARBA00022679"/>
    </source>
</evidence>
<dbReference type="Pfam" id="PF13499">
    <property type="entry name" value="EF-hand_7"/>
    <property type="match status" value="2"/>
</dbReference>
<feature type="domain" description="EF-hand" evidence="17">
    <location>
        <begin position="295"/>
        <end position="330"/>
    </location>
</feature>
<evidence type="ECO:0000256" key="7">
    <source>
        <dbReference type="ARBA" id="ARBA00022741"/>
    </source>
</evidence>
<dbReference type="PROSITE" id="PS50011">
    <property type="entry name" value="PROTEIN_KINASE_DOM"/>
    <property type="match status" value="1"/>
</dbReference>
<dbReference type="PhylomeDB" id="A0A0G4G122"/>
<keyword evidence="9" id="KW-0106">Calcium</keyword>
<comment type="catalytic activity">
    <reaction evidence="12">
        <text>L-threonyl-[protein] + ATP = O-phospho-L-threonyl-[protein] + ADP + H(+)</text>
        <dbReference type="Rhea" id="RHEA:46608"/>
        <dbReference type="Rhea" id="RHEA-COMP:11060"/>
        <dbReference type="Rhea" id="RHEA-COMP:11605"/>
        <dbReference type="ChEBI" id="CHEBI:15378"/>
        <dbReference type="ChEBI" id="CHEBI:30013"/>
        <dbReference type="ChEBI" id="CHEBI:30616"/>
        <dbReference type="ChEBI" id="CHEBI:61977"/>
        <dbReference type="ChEBI" id="CHEBI:456216"/>
        <dbReference type="EC" id="2.7.11.1"/>
    </reaction>
</comment>
<comment type="catalytic activity">
    <reaction evidence="13">
        <text>L-seryl-[protein] + ATP = O-phospho-L-seryl-[protein] + ADP + H(+)</text>
        <dbReference type="Rhea" id="RHEA:17989"/>
        <dbReference type="Rhea" id="RHEA-COMP:9863"/>
        <dbReference type="Rhea" id="RHEA-COMP:11604"/>
        <dbReference type="ChEBI" id="CHEBI:15378"/>
        <dbReference type="ChEBI" id="CHEBI:29999"/>
        <dbReference type="ChEBI" id="CHEBI:30616"/>
        <dbReference type="ChEBI" id="CHEBI:83421"/>
        <dbReference type="ChEBI" id="CHEBI:456216"/>
        <dbReference type="EC" id="2.7.11.1"/>
    </reaction>
</comment>
<gene>
    <name evidence="18" type="ORF">Vbra_16659</name>
</gene>
<dbReference type="VEuPathDB" id="CryptoDB:Vbra_16659"/>